<proteinExistence type="predicted"/>
<sequence>MFVNRFKNVRYDVYVVFFEKENSTPFRMDMYPQLPNCPSNGEIFRSATSITGYPWRRNKTYPDQCLHARILQKVVCPKEIKHVHPCAT</sequence>
<dbReference type="EMBL" id="MK500566">
    <property type="protein sequence ID" value="QBK91873.1"/>
    <property type="molecule type" value="Genomic_DNA"/>
</dbReference>
<protein>
    <submittedName>
        <fullName evidence="1">Uncharacterized protein</fullName>
    </submittedName>
</protein>
<name>A0A481Z7K3_9VIRU</name>
<accession>A0A481Z7K3</accession>
<gene>
    <name evidence="1" type="ORF">LCPAC304_02120</name>
</gene>
<reference evidence="1" key="1">
    <citation type="journal article" date="2019" name="MBio">
        <title>Virus Genomes from Deep Sea Sediments Expand the Ocean Megavirome and Support Independent Origins of Viral Gigantism.</title>
        <authorList>
            <person name="Backstrom D."/>
            <person name="Yutin N."/>
            <person name="Jorgensen S.L."/>
            <person name="Dharamshi J."/>
            <person name="Homa F."/>
            <person name="Zaremba-Niedwiedzka K."/>
            <person name="Spang A."/>
            <person name="Wolf Y.I."/>
            <person name="Koonin E.V."/>
            <person name="Ettema T.J."/>
        </authorList>
    </citation>
    <scope>NUCLEOTIDE SEQUENCE</scope>
</reference>
<organism evidence="1">
    <name type="scientific">Pithovirus LCPAC304</name>
    <dbReference type="NCBI Taxonomy" id="2506594"/>
    <lineage>
        <taxon>Viruses</taxon>
        <taxon>Pithoviruses</taxon>
    </lineage>
</organism>
<evidence type="ECO:0000313" key="1">
    <source>
        <dbReference type="EMBL" id="QBK91873.1"/>
    </source>
</evidence>